<keyword evidence="3" id="KW-0408">Iron</keyword>
<accession>A0ABR1JAX2</accession>
<protein>
    <recommendedName>
        <fullName evidence="4">Non-haem dioxygenase N-terminal domain-containing protein</fullName>
    </recommendedName>
</protein>
<dbReference type="PANTHER" id="PTHR10209">
    <property type="entry name" value="OXIDOREDUCTASE, 2OG-FE II OXYGENASE FAMILY PROTEIN"/>
    <property type="match status" value="1"/>
</dbReference>
<evidence type="ECO:0000256" key="3">
    <source>
        <dbReference type="ARBA" id="ARBA00023004"/>
    </source>
</evidence>
<dbReference type="Proteomes" id="UP001498398">
    <property type="component" value="Unassembled WGS sequence"/>
</dbReference>
<proteinExistence type="predicted"/>
<reference evidence="5 6" key="1">
    <citation type="submission" date="2024-01" db="EMBL/GenBank/DDBJ databases">
        <title>A draft genome for the cacao thread blight pathogen Marasmiellus scandens.</title>
        <authorList>
            <person name="Baruah I.K."/>
            <person name="Leung J."/>
            <person name="Bukari Y."/>
            <person name="Amoako-Attah I."/>
            <person name="Meinhardt L.W."/>
            <person name="Bailey B.A."/>
            <person name="Cohen S.P."/>
        </authorList>
    </citation>
    <scope>NUCLEOTIDE SEQUENCE [LARGE SCALE GENOMIC DNA]</scope>
    <source>
        <strain evidence="5 6">GH-19</strain>
    </source>
</reference>
<dbReference type="InterPro" id="IPR026992">
    <property type="entry name" value="DIOX_N"/>
</dbReference>
<keyword evidence="1" id="KW-0479">Metal-binding</keyword>
<dbReference type="Pfam" id="PF14226">
    <property type="entry name" value="DIOX_N"/>
    <property type="match status" value="1"/>
</dbReference>
<organism evidence="5 6">
    <name type="scientific">Marasmiellus scandens</name>
    <dbReference type="NCBI Taxonomy" id="2682957"/>
    <lineage>
        <taxon>Eukaryota</taxon>
        <taxon>Fungi</taxon>
        <taxon>Dikarya</taxon>
        <taxon>Basidiomycota</taxon>
        <taxon>Agaricomycotina</taxon>
        <taxon>Agaricomycetes</taxon>
        <taxon>Agaricomycetidae</taxon>
        <taxon>Agaricales</taxon>
        <taxon>Marasmiineae</taxon>
        <taxon>Omphalotaceae</taxon>
        <taxon>Marasmiellus</taxon>
    </lineage>
</organism>
<dbReference type="SUPFAM" id="SSF51197">
    <property type="entry name" value="Clavaminate synthase-like"/>
    <property type="match status" value="1"/>
</dbReference>
<keyword evidence="2" id="KW-0560">Oxidoreductase</keyword>
<dbReference type="EMBL" id="JBANRG010000022">
    <property type="protein sequence ID" value="KAK7455781.1"/>
    <property type="molecule type" value="Genomic_DNA"/>
</dbReference>
<evidence type="ECO:0000256" key="2">
    <source>
        <dbReference type="ARBA" id="ARBA00023002"/>
    </source>
</evidence>
<name>A0ABR1JAX2_9AGAR</name>
<evidence type="ECO:0000313" key="6">
    <source>
        <dbReference type="Proteomes" id="UP001498398"/>
    </source>
</evidence>
<comment type="caution">
    <text evidence="5">The sequence shown here is derived from an EMBL/GenBank/DDBJ whole genome shotgun (WGS) entry which is preliminary data.</text>
</comment>
<gene>
    <name evidence="5" type="ORF">VKT23_010812</name>
</gene>
<evidence type="ECO:0000313" key="5">
    <source>
        <dbReference type="EMBL" id="KAK7455781.1"/>
    </source>
</evidence>
<feature type="domain" description="Non-haem dioxygenase N-terminal" evidence="4">
    <location>
        <begin position="13"/>
        <end position="136"/>
    </location>
</feature>
<dbReference type="Gene3D" id="2.60.120.330">
    <property type="entry name" value="B-lactam Antibiotic, Isopenicillin N Synthase, Chain"/>
    <property type="match status" value="1"/>
</dbReference>
<dbReference type="PRINTS" id="PR00682">
    <property type="entry name" value="IPNSYNTHASE"/>
</dbReference>
<sequence>MTATFYLGEQSSISIIDFKAFLDGSRRLEVSNAIVTSFKETGFVYLINHGVPKDKIDGMFEWSNRFFSQSLETKKLAPHPLEGTHHRGYSHVGMEKVSQHVYDPDEQKTLRQVADMKESFESGREDDEVQPNIWLPEGILPGFKEACLDFFWICYGVEMNILRASAIGLGLPEDYLTNFHTKADNQLRLLRYPSVPLESLERDEIVRISAHSDYASITLLFQDHIGGLEVEDPKRPGSFKVIITFPDWLI</sequence>
<evidence type="ECO:0000259" key="4">
    <source>
        <dbReference type="Pfam" id="PF14226"/>
    </source>
</evidence>
<keyword evidence="6" id="KW-1185">Reference proteome</keyword>
<dbReference type="InterPro" id="IPR027443">
    <property type="entry name" value="IPNS-like_sf"/>
</dbReference>
<evidence type="ECO:0000256" key="1">
    <source>
        <dbReference type="ARBA" id="ARBA00022723"/>
    </source>
</evidence>
<dbReference type="PANTHER" id="PTHR10209:SF881">
    <property type="entry name" value="FI07970P-RELATED"/>
    <property type="match status" value="1"/>
</dbReference>